<gene>
    <name evidence="2" type="ORF">PDIGIT_LOCUS10606</name>
</gene>
<dbReference type="AlphaFoldDB" id="A0A9W4UKS3"/>
<protein>
    <submittedName>
        <fullName evidence="2">Uncharacterized protein</fullName>
    </submittedName>
</protein>
<dbReference type="EMBL" id="CAOQHR010000007">
    <property type="protein sequence ID" value="CAI6337494.1"/>
    <property type="molecule type" value="Genomic_DNA"/>
</dbReference>
<feature type="compositionally biased region" description="Low complexity" evidence="1">
    <location>
        <begin position="205"/>
        <end position="224"/>
    </location>
</feature>
<proteinExistence type="predicted"/>
<feature type="compositionally biased region" description="Polar residues" evidence="1">
    <location>
        <begin position="672"/>
        <end position="692"/>
    </location>
</feature>
<dbReference type="Proteomes" id="UP001152607">
    <property type="component" value="Unassembled WGS sequence"/>
</dbReference>
<feature type="compositionally biased region" description="Polar residues" evidence="1">
    <location>
        <begin position="625"/>
        <end position="663"/>
    </location>
</feature>
<comment type="caution">
    <text evidence="2">The sequence shown here is derived from an EMBL/GenBank/DDBJ whole genome shotgun (WGS) entry which is preliminary data.</text>
</comment>
<feature type="compositionally biased region" description="Low complexity" evidence="1">
    <location>
        <begin position="317"/>
        <end position="326"/>
    </location>
</feature>
<feature type="compositionally biased region" description="Basic and acidic residues" evidence="1">
    <location>
        <begin position="427"/>
        <end position="522"/>
    </location>
</feature>
<feature type="compositionally biased region" description="Polar residues" evidence="1">
    <location>
        <begin position="179"/>
        <end position="198"/>
    </location>
</feature>
<evidence type="ECO:0000313" key="2">
    <source>
        <dbReference type="EMBL" id="CAI6337494.1"/>
    </source>
</evidence>
<evidence type="ECO:0000256" key="1">
    <source>
        <dbReference type="SAM" id="MobiDB-lite"/>
    </source>
</evidence>
<feature type="region of interest" description="Disordered" evidence="1">
    <location>
        <begin position="398"/>
        <end position="417"/>
    </location>
</feature>
<feature type="compositionally biased region" description="Acidic residues" evidence="1">
    <location>
        <begin position="791"/>
        <end position="801"/>
    </location>
</feature>
<keyword evidence="3" id="KW-1185">Reference proteome</keyword>
<feature type="region of interest" description="Disordered" evidence="1">
    <location>
        <begin position="772"/>
        <end position="822"/>
    </location>
</feature>
<name>A0A9W4UKS3_9PLEO</name>
<feature type="compositionally biased region" description="Polar residues" evidence="1">
    <location>
        <begin position="704"/>
        <end position="722"/>
    </location>
</feature>
<dbReference type="OrthoDB" id="3937441at2759"/>
<accession>A0A9W4UKS3</accession>
<sequence length="822" mass="90701">MLPTLRSSTSDALAIPAAAAAAAAATNTWSPILYTSATPTLLQTKNPDRPNSLVLASLPLRGGQASIYHSPAIYSYFIHRASGPFHLINVSPLHIGIHLDQPNLTASEGRGKNHPSLKRAAIKLRLGLRLIAATMCQLFEKITIKDDGRRIVAQDTVRCSRASRGKLCSNVTKKTTEYYPQTSSIGSRREASSASPVSNGPFTPPTAGGPTGYNTEIHRPSSTRSSRRPSAIKPEIVIEIGGKNGGTKIYPKGSKSYKRSSLGAASTHSNEAVLDSPGSDRIPTGYPEASFAPPNYSGPAENYNYRHAVPQGHRHTSSSSSHTAASQVPSLTSEPDSPSGRRNARYPPALVHNPIPAAPPSPASSRAHHASNSASSSSATHYRTETVVPQFPIDYDEFIPRPPVSSNAGSGHDGAPEITARALYREERRRAEKQRQEESDRRLAEQLDRDNEKEEKQVRFVDDRDKSRSEQRNEAAWAEQEKYRAQSREEARQQKEEKRRKEEKRSRKESEKRATKKPERAKAQPPLSYDKHSGRTRRRSSVSMTPEEKEVLDRLRRMDIAQQEREREAADRRELGEQQMTVQYPPAPASSLLEQQENVGYYNPRASGTSLGRRGSISRRGSVSNNPVSITQPAPPQQNYSTRPPNTHYPSESYITSNNSSRPVSARHSSYHHQNPFAQPPTRTSGTSQDSNPFAAPSTRPVHPSSNDHVFSLTQSVVSPSSDPWDERQARSNLPSSTSGGYPRHNALQRMGEQVINRSGDRDAHRRVQAATHNMGRAINHESAYESSTSSEEEDEEDEEVEHARAARYGHKLGMGQGKRRS</sequence>
<evidence type="ECO:0000313" key="3">
    <source>
        <dbReference type="Proteomes" id="UP001152607"/>
    </source>
</evidence>
<feature type="region of interest" description="Disordered" evidence="1">
    <location>
        <begin position="427"/>
        <end position="745"/>
    </location>
</feature>
<feature type="compositionally biased region" description="Polar residues" evidence="1">
    <location>
        <begin position="327"/>
        <end position="336"/>
    </location>
</feature>
<feature type="compositionally biased region" description="Basic and acidic residues" evidence="1">
    <location>
        <begin position="546"/>
        <end position="576"/>
    </location>
</feature>
<feature type="compositionally biased region" description="Low complexity" evidence="1">
    <location>
        <begin position="607"/>
        <end position="624"/>
    </location>
</feature>
<feature type="region of interest" description="Disordered" evidence="1">
    <location>
        <begin position="179"/>
        <end position="383"/>
    </location>
</feature>
<feature type="compositionally biased region" description="Low complexity" evidence="1">
    <location>
        <begin position="370"/>
        <end position="379"/>
    </location>
</feature>
<feature type="compositionally biased region" description="Gly residues" evidence="1">
    <location>
        <begin position="813"/>
        <end position="822"/>
    </location>
</feature>
<feature type="compositionally biased region" description="Polar residues" evidence="1">
    <location>
        <begin position="731"/>
        <end position="740"/>
    </location>
</feature>
<reference evidence="2" key="1">
    <citation type="submission" date="2023-01" db="EMBL/GenBank/DDBJ databases">
        <authorList>
            <person name="Van Ghelder C."/>
            <person name="Rancurel C."/>
        </authorList>
    </citation>
    <scope>NUCLEOTIDE SEQUENCE</scope>
    <source>
        <strain evidence="2">CNCM I-4278</strain>
    </source>
</reference>
<organism evidence="2 3">
    <name type="scientific">Periconia digitata</name>
    <dbReference type="NCBI Taxonomy" id="1303443"/>
    <lineage>
        <taxon>Eukaryota</taxon>
        <taxon>Fungi</taxon>
        <taxon>Dikarya</taxon>
        <taxon>Ascomycota</taxon>
        <taxon>Pezizomycotina</taxon>
        <taxon>Dothideomycetes</taxon>
        <taxon>Pleosporomycetidae</taxon>
        <taxon>Pleosporales</taxon>
        <taxon>Massarineae</taxon>
        <taxon>Periconiaceae</taxon>
        <taxon>Periconia</taxon>
    </lineage>
</organism>